<feature type="region of interest" description="Disordered" evidence="1">
    <location>
        <begin position="300"/>
        <end position="327"/>
    </location>
</feature>
<evidence type="ECO:0000256" key="1">
    <source>
        <dbReference type="SAM" id="MobiDB-lite"/>
    </source>
</evidence>
<organism evidence="2 3">
    <name type="scientific">Fusarium albosuccineum</name>
    <dbReference type="NCBI Taxonomy" id="1237068"/>
    <lineage>
        <taxon>Eukaryota</taxon>
        <taxon>Fungi</taxon>
        <taxon>Dikarya</taxon>
        <taxon>Ascomycota</taxon>
        <taxon>Pezizomycotina</taxon>
        <taxon>Sordariomycetes</taxon>
        <taxon>Hypocreomycetidae</taxon>
        <taxon>Hypocreales</taxon>
        <taxon>Nectriaceae</taxon>
        <taxon>Fusarium</taxon>
        <taxon>Fusarium decemcellulare species complex</taxon>
    </lineage>
</organism>
<dbReference type="Proteomes" id="UP000554235">
    <property type="component" value="Unassembled WGS sequence"/>
</dbReference>
<reference evidence="2 3" key="1">
    <citation type="submission" date="2020-01" db="EMBL/GenBank/DDBJ databases">
        <title>Identification and distribution of gene clusters putatively required for synthesis of sphingolipid metabolism inhibitors in phylogenetically diverse species of the filamentous fungus Fusarium.</title>
        <authorList>
            <person name="Kim H.-S."/>
            <person name="Busman M."/>
            <person name="Brown D.W."/>
            <person name="Divon H."/>
            <person name="Uhlig S."/>
            <person name="Proctor R.H."/>
        </authorList>
    </citation>
    <scope>NUCLEOTIDE SEQUENCE [LARGE SCALE GENOMIC DNA]</scope>
    <source>
        <strain evidence="2 3">NRRL 20459</strain>
    </source>
</reference>
<name>A0A8H4L5Z8_9HYPO</name>
<protein>
    <submittedName>
        <fullName evidence="2">Uncharacterized protein</fullName>
    </submittedName>
</protein>
<accession>A0A8H4L5Z8</accession>
<proteinExistence type="predicted"/>
<evidence type="ECO:0000313" key="2">
    <source>
        <dbReference type="EMBL" id="KAF4461803.1"/>
    </source>
</evidence>
<dbReference type="EMBL" id="JAADYS010001652">
    <property type="protein sequence ID" value="KAF4461803.1"/>
    <property type="molecule type" value="Genomic_DNA"/>
</dbReference>
<sequence>MTRVYDTQSKCSSCKKPGQFGWLYRCTQDREDIIEKKLHLLDHHLLKGMGVRKGSPVARQDKLSFLEEVTPEQMAKYRPDQIATILRQREELKNVIAKEQFRKNSDALFSTTRPPPQFEVFTNDSIYAGRWTCGEEEECHYKICSRCRPACADRAFLSLNAVVDGEVPPTAATGFGFEELGGKPVVSSDILKGIREHAPRVSVWYIEPKKRKSLPTKHQPGSLLEPSYITQRLMMRMLEEQIERYSDDRQIHGEMGSSLFNPGLRLQSSTRASAEAAVHLCDQEAAMGLGSLGLGLGLHQGSHAHSQESGHGTQQRRDPQIAPYRRCPIQTRRARLVNRILANSPSSPPPGGYVRRSPGASESGEAAPLYPFNDSQGPELQATGDDDKRDEFTPAPLRVGHGVAVTEESIESGLPDVVTQV</sequence>
<gene>
    <name evidence="2" type="ORF">FALBO_11394</name>
</gene>
<comment type="caution">
    <text evidence="2">The sequence shown here is derived from an EMBL/GenBank/DDBJ whole genome shotgun (WGS) entry which is preliminary data.</text>
</comment>
<evidence type="ECO:0000313" key="3">
    <source>
        <dbReference type="Proteomes" id="UP000554235"/>
    </source>
</evidence>
<feature type="region of interest" description="Disordered" evidence="1">
    <location>
        <begin position="340"/>
        <end position="421"/>
    </location>
</feature>
<dbReference type="AlphaFoldDB" id="A0A8H4L5Z8"/>
<feature type="compositionally biased region" description="Polar residues" evidence="1">
    <location>
        <begin position="303"/>
        <end position="313"/>
    </location>
</feature>
<keyword evidence="3" id="KW-1185">Reference proteome</keyword>
<dbReference type="OrthoDB" id="4776522at2759"/>